<proteinExistence type="predicted"/>
<evidence type="ECO:0000313" key="1">
    <source>
        <dbReference type="EMBL" id="KAH8984140.1"/>
    </source>
</evidence>
<name>A0AAD4LCB4_9AGAM</name>
<dbReference type="Proteomes" id="UP001201163">
    <property type="component" value="Unassembled WGS sequence"/>
</dbReference>
<reference evidence="1" key="1">
    <citation type="submission" date="2022-01" db="EMBL/GenBank/DDBJ databases">
        <title>Comparative genomics reveals a dynamic genome evolution in the ectomycorrhizal milk-cap (Lactarius) mushrooms.</title>
        <authorList>
            <consortium name="DOE Joint Genome Institute"/>
            <person name="Lebreton A."/>
            <person name="Tang N."/>
            <person name="Kuo A."/>
            <person name="LaButti K."/>
            <person name="Drula E."/>
            <person name="Barry K."/>
            <person name="Clum A."/>
            <person name="Lipzen A."/>
            <person name="Mousain D."/>
            <person name="Ng V."/>
            <person name="Wang R."/>
            <person name="Wang X."/>
            <person name="Dai Y."/>
            <person name="Henrissat B."/>
            <person name="Grigoriev I.V."/>
            <person name="Guerin-Laguette A."/>
            <person name="Yu F."/>
            <person name="Martin F.M."/>
        </authorList>
    </citation>
    <scope>NUCLEOTIDE SEQUENCE</scope>
    <source>
        <strain evidence="1">QP</strain>
    </source>
</reference>
<gene>
    <name evidence="1" type="ORF">EDB92DRAFT_1504104</name>
</gene>
<sequence length="166" mass="18353">MACQYRSPQPNGWVKFDAATFAALLTLLTSRVFLSSSMKVTCHITLPWLSSREVGSTCLSVIWSATYWVPAAEVRNPPLPQLSHDISVLSREHLVLHTPARLQRLSNIPASVPAPAKYSTLRSLFFLFDPLHHEVLPTLIESAYTLALPSGIDADLPNISYVPKSD</sequence>
<protein>
    <submittedName>
        <fullName evidence="1">Uncharacterized protein</fullName>
    </submittedName>
</protein>
<accession>A0AAD4LCB4</accession>
<dbReference type="AlphaFoldDB" id="A0AAD4LCB4"/>
<keyword evidence="2" id="KW-1185">Reference proteome</keyword>
<evidence type="ECO:0000313" key="2">
    <source>
        <dbReference type="Proteomes" id="UP001201163"/>
    </source>
</evidence>
<organism evidence="1 2">
    <name type="scientific">Lactarius akahatsu</name>
    <dbReference type="NCBI Taxonomy" id="416441"/>
    <lineage>
        <taxon>Eukaryota</taxon>
        <taxon>Fungi</taxon>
        <taxon>Dikarya</taxon>
        <taxon>Basidiomycota</taxon>
        <taxon>Agaricomycotina</taxon>
        <taxon>Agaricomycetes</taxon>
        <taxon>Russulales</taxon>
        <taxon>Russulaceae</taxon>
        <taxon>Lactarius</taxon>
    </lineage>
</organism>
<dbReference type="EMBL" id="JAKELL010000079">
    <property type="protein sequence ID" value="KAH8984140.1"/>
    <property type="molecule type" value="Genomic_DNA"/>
</dbReference>
<comment type="caution">
    <text evidence="1">The sequence shown here is derived from an EMBL/GenBank/DDBJ whole genome shotgun (WGS) entry which is preliminary data.</text>
</comment>